<feature type="region of interest" description="Disordered" evidence="1">
    <location>
        <begin position="85"/>
        <end position="128"/>
    </location>
</feature>
<evidence type="ECO:0000313" key="2">
    <source>
        <dbReference type="EMBL" id="KAK7027720.1"/>
    </source>
</evidence>
<gene>
    <name evidence="2" type="ORF">R3P38DRAFT_2776790</name>
</gene>
<proteinExistence type="predicted"/>
<protein>
    <submittedName>
        <fullName evidence="2">Uncharacterized protein</fullName>
    </submittedName>
</protein>
<name>A0AAW0BN02_9AGAR</name>
<dbReference type="Proteomes" id="UP001362999">
    <property type="component" value="Unassembled WGS sequence"/>
</dbReference>
<evidence type="ECO:0000256" key="1">
    <source>
        <dbReference type="SAM" id="MobiDB-lite"/>
    </source>
</evidence>
<evidence type="ECO:0000313" key="3">
    <source>
        <dbReference type="Proteomes" id="UP001362999"/>
    </source>
</evidence>
<keyword evidence="3" id="KW-1185">Reference proteome</keyword>
<dbReference type="AlphaFoldDB" id="A0AAW0BN02"/>
<organism evidence="2 3">
    <name type="scientific">Favolaschia claudopus</name>
    <dbReference type="NCBI Taxonomy" id="2862362"/>
    <lineage>
        <taxon>Eukaryota</taxon>
        <taxon>Fungi</taxon>
        <taxon>Dikarya</taxon>
        <taxon>Basidiomycota</taxon>
        <taxon>Agaricomycotina</taxon>
        <taxon>Agaricomycetes</taxon>
        <taxon>Agaricomycetidae</taxon>
        <taxon>Agaricales</taxon>
        <taxon>Marasmiineae</taxon>
        <taxon>Mycenaceae</taxon>
        <taxon>Favolaschia</taxon>
    </lineage>
</organism>
<accession>A0AAW0BN02</accession>
<feature type="compositionally biased region" description="Basic and acidic residues" evidence="1">
    <location>
        <begin position="243"/>
        <end position="257"/>
    </location>
</feature>
<feature type="region of interest" description="Disordered" evidence="1">
    <location>
        <begin position="236"/>
        <end position="257"/>
    </location>
</feature>
<sequence>MVVTDASYNVEVTLAARGGIDPGSEASRESMKADPRRLQVLQAKGVQRETCIKTVKLSNSGEDAGGNGDLAVHSDLDVSIQQKRIHEEANSCRHPRKTGSGGEEGDARSNGKQVLETRGERVDDGDGLGGEAAKFAAMQKIARDAAEILASTSKSDGGEGGDYLVNDRMAAKRAHGGETVAVTATTRQATRARAEWSIRRGSYRVAPALDVRSDRRRPQENSCRKLDEYSIGFSSDSSLTCHSSDERTRPRQEDRMWKERAAKRARAVFNAQVEKRRIDVREAGEPAVKMWAAGALTLAWSWPA</sequence>
<dbReference type="EMBL" id="JAWWNJ010000029">
    <property type="protein sequence ID" value="KAK7027720.1"/>
    <property type="molecule type" value="Genomic_DNA"/>
</dbReference>
<reference evidence="2 3" key="1">
    <citation type="journal article" date="2024" name="J Genomics">
        <title>Draft genome sequencing and assembly of Favolaschia claudopus CIRM-BRFM 2984 isolated from oak limbs.</title>
        <authorList>
            <person name="Navarro D."/>
            <person name="Drula E."/>
            <person name="Chaduli D."/>
            <person name="Cazenave R."/>
            <person name="Ahrendt S."/>
            <person name="Wang J."/>
            <person name="Lipzen A."/>
            <person name="Daum C."/>
            <person name="Barry K."/>
            <person name="Grigoriev I.V."/>
            <person name="Favel A."/>
            <person name="Rosso M.N."/>
            <person name="Martin F."/>
        </authorList>
    </citation>
    <scope>NUCLEOTIDE SEQUENCE [LARGE SCALE GENOMIC DNA]</scope>
    <source>
        <strain evidence="2 3">CIRM-BRFM 2984</strain>
    </source>
</reference>
<comment type="caution">
    <text evidence="2">The sequence shown here is derived from an EMBL/GenBank/DDBJ whole genome shotgun (WGS) entry which is preliminary data.</text>
</comment>
<feature type="compositionally biased region" description="Basic and acidic residues" evidence="1">
    <location>
        <begin position="105"/>
        <end position="124"/>
    </location>
</feature>